<name>A0A382N7F2_9ZZZZ</name>
<feature type="transmembrane region" description="Helical" evidence="1">
    <location>
        <begin position="146"/>
        <end position="165"/>
    </location>
</feature>
<reference evidence="3" key="1">
    <citation type="submission" date="2018-05" db="EMBL/GenBank/DDBJ databases">
        <authorList>
            <person name="Lanie J.A."/>
            <person name="Ng W.-L."/>
            <person name="Kazmierczak K.M."/>
            <person name="Andrzejewski T.M."/>
            <person name="Davidsen T.M."/>
            <person name="Wayne K.J."/>
            <person name="Tettelin H."/>
            <person name="Glass J.I."/>
            <person name="Rusch D."/>
            <person name="Podicherti R."/>
            <person name="Tsui H.-C.T."/>
            <person name="Winkler M.E."/>
        </authorList>
    </citation>
    <scope>NUCLEOTIDE SEQUENCE</scope>
</reference>
<keyword evidence="1" id="KW-0472">Membrane</keyword>
<keyword evidence="1" id="KW-0812">Transmembrane</keyword>
<proteinExistence type="predicted"/>
<feature type="non-terminal residue" evidence="3">
    <location>
        <position position="182"/>
    </location>
</feature>
<dbReference type="PANTHER" id="PTHR10120">
    <property type="entry name" value="CAAX PRENYL PROTEASE 1"/>
    <property type="match status" value="1"/>
</dbReference>
<gene>
    <name evidence="3" type="ORF">METZ01_LOCUS308556</name>
</gene>
<dbReference type="EMBL" id="UINC01097738">
    <property type="protein sequence ID" value="SVC55702.1"/>
    <property type="molecule type" value="Genomic_DNA"/>
</dbReference>
<protein>
    <recommendedName>
        <fullName evidence="2">CAAX prenyl protease 1 N-terminal domain-containing protein</fullName>
    </recommendedName>
</protein>
<dbReference type="Pfam" id="PF16491">
    <property type="entry name" value="Peptidase_M48_N"/>
    <property type="match status" value="1"/>
</dbReference>
<dbReference type="InterPro" id="IPR032456">
    <property type="entry name" value="Peptidase_M48_N"/>
</dbReference>
<accession>A0A382N7F2</accession>
<feature type="transmembrane region" description="Helical" evidence="1">
    <location>
        <begin position="61"/>
        <end position="79"/>
    </location>
</feature>
<sequence length="182" mass="20420">MNGFAIIILVALLGEYILSIVSCTLNLRALSPTLPPEFTGVFDREKYARSQAYTRTHTQFGLVRSTVNLTLILMWWQVGGFEWLDQLLRGFSDSPLVRGLLYIGSLVIASSLCSLPFRLYSTFVIEQRYGFNRTTAVTFAADLLKGLLLSCVLGGILLTAILLFFEWTGPLAWLWCWLVATI</sequence>
<evidence type="ECO:0000313" key="3">
    <source>
        <dbReference type="EMBL" id="SVC55702.1"/>
    </source>
</evidence>
<evidence type="ECO:0000259" key="2">
    <source>
        <dbReference type="Pfam" id="PF16491"/>
    </source>
</evidence>
<feature type="domain" description="CAAX prenyl protease 1 N-terminal" evidence="2">
    <location>
        <begin position="28"/>
        <end position="181"/>
    </location>
</feature>
<dbReference type="AlphaFoldDB" id="A0A382N7F2"/>
<keyword evidence="1" id="KW-1133">Transmembrane helix</keyword>
<evidence type="ECO:0000256" key="1">
    <source>
        <dbReference type="SAM" id="Phobius"/>
    </source>
</evidence>
<feature type="transmembrane region" description="Helical" evidence="1">
    <location>
        <begin position="6"/>
        <end position="27"/>
    </location>
</feature>
<organism evidence="3">
    <name type="scientific">marine metagenome</name>
    <dbReference type="NCBI Taxonomy" id="408172"/>
    <lineage>
        <taxon>unclassified sequences</taxon>
        <taxon>metagenomes</taxon>
        <taxon>ecological metagenomes</taxon>
    </lineage>
</organism>
<feature type="transmembrane region" description="Helical" evidence="1">
    <location>
        <begin position="99"/>
        <end position="125"/>
    </location>
</feature>